<keyword evidence="2" id="KW-1185">Reference proteome</keyword>
<gene>
    <name evidence="1" type="ORF">PoB_000444700</name>
</gene>
<sequence>MLPVLHFALISSLLTTNDILHNKFLCLDLHQPDPDILARQTDPSLLTAPLSWFVRRRLVCYCPDLDNVTLLFQRVIRTRGPD</sequence>
<evidence type="ECO:0000313" key="1">
    <source>
        <dbReference type="EMBL" id="GFN77941.1"/>
    </source>
</evidence>
<dbReference type="Proteomes" id="UP000735302">
    <property type="component" value="Unassembled WGS sequence"/>
</dbReference>
<evidence type="ECO:0000313" key="2">
    <source>
        <dbReference type="Proteomes" id="UP000735302"/>
    </source>
</evidence>
<evidence type="ECO:0008006" key="3">
    <source>
        <dbReference type="Google" id="ProtNLM"/>
    </source>
</evidence>
<comment type="caution">
    <text evidence="1">The sequence shown here is derived from an EMBL/GenBank/DDBJ whole genome shotgun (WGS) entry which is preliminary data.</text>
</comment>
<reference evidence="1 2" key="1">
    <citation type="journal article" date="2021" name="Elife">
        <title>Chloroplast acquisition without the gene transfer in kleptoplastic sea slugs, Plakobranchus ocellatus.</title>
        <authorList>
            <person name="Maeda T."/>
            <person name="Takahashi S."/>
            <person name="Yoshida T."/>
            <person name="Shimamura S."/>
            <person name="Takaki Y."/>
            <person name="Nagai Y."/>
            <person name="Toyoda A."/>
            <person name="Suzuki Y."/>
            <person name="Arimoto A."/>
            <person name="Ishii H."/>
            <person name="Satoh N."/>
            <person name="Nishiyama T."/>
            <person name="Hasebe M."/>
            <person name="Maruyama T."/>
            <person name="Minagawa J."/>
            <person name="Obokata J."/>
            <person name="Shigenobu S."/>
        </authorList>
    </citation>
    <scope>NUCLEOTIDE SEQUENCE [LARGE SCALE GENOMIC DNA]</scope>
</reference>
<accession>A0AAV3Y5B8</accession>
<dbReference type="EMBL" id="BLXT01000514">
    <property type="protein sequence ID" value="GFN77941.1"/>
    <property type="molecule type" value="Genomic_DNA"/>
</dbReference>
<dbReference type="AlphaFoldDB" id="A0AAV3Y5B8"/>
<name>A0AAV3Y5B8_9GAST</name>
<proteinExistence type="predicted"/>
<protein>
    <recommendedName>
        <fullName evidence="3">Secreted protein</fullName>
    </recommendedName>
</protein>
<organism evidence="1 2">
    <name type="scientific">Plakobranchus ocellatus</name>
    <dbReference type="NCBI Taxonomy" id="259542"/>
    <lineage>
        <taxon>Eukaryota</taxon>
        <taxon>Metazoa</taxon>
        <taxon>Spiralia</taxon>
        <taxon>Lophotrochozoa</taxon>
        <taxon>Mollusca</taxon>
        <taxon>Gastropoda</taxon>
        <taxon>Heterobranchia</taxon>
        <taxon>Euthyneura</taxon>
        <taxon>Panpulmonata</taxon>
        <taxon>Sacoglossa</taxon>
        <taxon>Placobranchoidea</taxon>
        <taxon>Plakobranchidae</taxon>
        <taxon>Plakobranchus</taxon>
    </lineage>
</organism>